<dbReference type="EMBL" id="DS028149">
    <property type="protein sequence ID" value="EEY62156.1"/>
    <property type="molecule type" value="Genomic_DNA"/>
</dbReference>
<dbReference type="InterPro" id="IPR013320">
    <property type="entry name" value="ConA-like_dom_sf"/>
</dbReference>
<dbReference type="GeneID" id="9468274"/>
<dbReference type="SUPFAM" id="SSF49899">
    <property type="entry name" value="Concanavalin A-like lectins/glucanases"/>
    <property type="match status" value="1"/>
</dbReference>
<keyword evidence="2" id="KW-1185">Reference proteome</keyword>
<dbReference type="VEuPathDB" id="FungiDB:PITG_14050"/>
<dbReference type="AlphaFoldDB" id="D0NNI5"/>
<reference evidence="2" key="1">
    <citation type="journal article" date="2009" name="Nature">
        <title>Genome sequence and analysis of the Irish potato famine pathogen Phytophthora infestans.</title>
        <authorList>
            <consortium name="The Broad Institute Genome Sequencing Platform"/>
            <person name="Haas B.J."/>
            <person name="Kamoun S."/>
            <person name="Zody M.C."/>
            <person name="Jiang R.H."/>
            <person name="Handsaker R.E."/>
            <person name="Cano L.M."/>
            <person name="Grabherr M."/>
            <person name="Kodira C.D."/>
            <person name="Raffaele S."/>
            <person name="Torto-Alalibo T."/>
            <person name="Bozkurt T.O."/>
            <person name="Ah-Fong A.M."/>
            <person name="Alvarado L."/>
            <person name="Anderson V.L."/>
            <person name="Armstrong M.R."/>
            <person name="Avrova A."/>
            <person name="Baxter L."/>
            <person name="Beynon J."/>
            <person name="Boevink P.C."/>
            <person name="Bollmann S.R."/>
            <person name="Bos J.I."/>
            <person name="Bulone V."/>
            <person name="Cai G."/>
            <person name="Cakir C."/>
            <person name="Carrington J.C."/>
            <person name="Chawner M."/>
            <person name="Conti L."/>
            <person name="Costanzo S."/>
            <person name="Ewan R."/>
            <person name="Fahlgren N."/>
            <person name="Fischbach M.A."/>
            <person name="Fugelstad J."/>
            <person name="Gilroy E.M."/>
            <person name="Gnerre S."/>
            <person name="Green P.J."/>
            <person name="Grenville-Briggs L.J."/>
            <person name="Griffith J."/>
            <person name="Grunwald N.J."/>
            <person name="Horn K."/>
            <person name="Horner N.R."/>
            <person name="Hu C.H."/>
            <person name="Huitema E."/>
            <person name="Jeong D.H."/>
            <person name="Jones A.M."/>
            <person name="Jones J.D."/>
            <person name="Jones R.W."/>
            <person name="Karlsson E.K."/>
            <person name="Kunjeti S.G."/>
            <person name="Lamour K."/>
            <person name="Liu Z."/>
            <person name="Ma L."/>
            <person name="Maclean D."/>
            <person name="Chibucos M.C."/>
            <person name="McDonald H."/>
            <person name="McWalters J."/>
            <person name="Meijer H.J."/>
            <person name="Morgan W."/>
            <person name="Morris P.F."/>
            <person name="Munro C.A."/>
            <person name="O'Neill K."/>
            <person name="Ospina-Giraldo M."/>
            <person name="Pinzon A."/>
            <person name="Pritchard L."/>
            <person name="Ramsahoye B."/>
            <person name="Ren Q."/>
            <person name="Restrepo S."/>
            <person name="Roy S."/>
            <person name="Sadanandom A."/>
            <person name="Savidor A."/>
            <person name="Schornack S."/>
            <person name="Schwartz D.C."/>
            <person name="Schumann U.D."/>
            <person name="Schwessinger B."/>
            <person name="Seyer L."/>
            <person name="Sharpe T."/>
            <person name="Silvar C."/>
            <person name="Song J."/>
            <person name="Studholme D.J."/>
            <person name="Sykes S."/>
            <person name="Thines M."/>
            <person name="van de Vondervoort P.J."/>
            <person name="Phuntumart V."/>
            <person name="Wawra S."/>
            <person name="Weide R."/>
            <person name="Win J."/>
            <person name="Young C."/>
            <person name="Zhou S."/>
            <person name="Fry W."/>
            <person name="Meyers B.C."/>
            <person name="van West P."/>
            <person name="Ristaino J."/>
            <person name="Govers F."/>
            <person name="Birch P.R."/>
            <person name="Whisson S.C."/>
            <person name="Judelson H.S."/>
            <person name="Nusbaum C."/>
        </authorList>
    </citation>
    <scope>NUCLEOTIDE SEQUENCE [LARGE SCALE GENOMIC DNA]</scope>
    <source>
        <strain evidence="2">T30-4</strain>
    </source>
</reference>
<accession>D0NNI5</accession>
<organism evidence="1 2">
    <name type="scientific">Phytophthora infestans (strain T30-4)</name>
    <name type="common">Potato late blight agent</name>
    <dbReference type="NCBI Taxonomy" id="403677"/>
    <lineage>
        <taxon>Eukaryota</taxon>
        <taxon>Sar</taxon>
        <taxon>Stramenopiles</taxon>
        <taxon>Oomycota</taxon>
        <taxon>Peronosporomycetes</taxon>
        <taxon>Peronosporales</taxon>
        <taxon>Peronosporaceae</taxon>
        <taxon>Phytophthora</taxon>
    </lineage>
</organism>
<dbReference type="KEGG" id="pif:PITG_14050"/>
<gene>
    <name evidence="1" type="ORF">PITG_14050</name>
</gene>
<proteinExistence type="predicted"/>
<dbReference type="Proteomes" id="UP000006643">
    <property type="component" value="Unassembled WGS sequence"/>
</dbReference>
<sequence>MTSRSMVAGREQPHPSRSRLTFLGSESFSFDLWFSLMPAADGEAFGGIIYGLQSSSRESRRWPHFHQQFVLVSSTGDLYCSILDSRPVVATKLDSNRWYHLALTYDNETQSQDVYLDGAKVHSSTGTLHNEWGYLTHEQIGTGCITAGSLHVPRPSYVGWYGFHGILDDFRVWNGKLLQDDVKLLAPRPLSWVNVQLTMCTRPTEGKHMQLVSFQSSKQPNCTIS</sequence>
<evidence type="ECO:0000313" key="1">
    <source>
        <dbReference type="EMBL" id="EEY62156.1"/>
    </source>
</evidence>
<dbReference type="OrthoDB" id="3219396at2759"/>
<name>D0NNI5_PHYIT</name>
<dbReference type="Gene3D" id="2.60.120.200">
    <property type="match status" value="1"/>
</dbReference>
<evidence type="ECO:0000313" key="2">
    <source>
        <dbReference type="Proteomes" id="UP000006643"/>
    </source>
</evidence>
<dbReference type="eggNOG" id="ENOG502SPUU">
    <property type="taxonomic scope" value="Eukaryota"/>
</dbReference>
<dbReference type="HOGENOM" id="CLU_079778_0_0_1"/>
<dbReference type="InParanoid" id="D0NNI5"/>
<dbReference type="Pfam" id="PF13385">
    <property type="entry name" value="Laminin_G_3"/>
    <property type="match status" value="1"/>
</dbReference>
<protein>
    <recommendedName>
        <fullName evidence="3">LamG-like jellyroll fold domain-containing protein</fullName>
    </recommendedName>
</protein>
<evidence type="ECO:0008006" key="3">
    <source>
        <dbReference type="Google" id="ProtNLM"/>
    </source>
</evidence>
<dbReference type="RefSeq" id="XP_002899187.1">
    <property type="nucleotide sequence ID" value="XM_002899141.1"/>
</dbReference>